<comment type="caution">
    <text evidence="1">The sequence shown here is derived from an EMBL/GenBank/DDBJ whole genome shotgun (WGS) entry which is preliminary data.</text>
</comment>
<name>A0A7Y0XFJ9_VIBPH</name>
<accession>A0A7Y0XFJ9</accession>
<reference evidence="1 2" key="1">
    <citation type="submission" date="2020-04" db="EMBL/GenBank/DDBJ databases">
        <title>Whole-genome sequencing of Vibrio spp. from China reveals different genetic environments of blaCTX-M-14 among diverse lineages.</title>
        <authorList>
            <person name="Zheng Z."/>
            <person name="Ye L."/>
            <person name="Chen S."/>
        </authorList>
    </citation>
    <scope>NUCLEOTIDE SEQUENCE [LARGE SCALE GENOMIC DNA]</scope>
    <source>
        <strain evidence="1 2">Vb0551</strain>
    </source>
</reference>
<evidence type="ECO:0000313" key="1">
    <source>
        <dbReference type="EMBL" id="NMU86542.1"/>
    </source>
</evidence>
<dbReference type="Proteomes" id="UP000518904">
    <property type="component" value="Unassembled WGS sequence"/>
</dbReference>
<dbReference type="EMBL" id="JABCLB010002426">
    <property type="protein sequence ID" value="NMU86542.1"/>
    <property type="molecule type" value="Genomic_DNA"/>
</dbReference>
<gene>
    <name evidence="1" type="ORF">HKB16_27205</name>
</gene>
<sequence length="117" mass="14079">MLEYSKYLSPETFKQTDGALKLAEMLLFREFSRRPKRQNSSETQGLIKVGYTGLKTIKRIPEKWEQHGLTLQDWLDFLKVALDFYIRENTYMLLEEDWRKWIGNRFSAKRLRNPDSE</sequence>
<feature type="non-terminal residue" evidence="1">
    <location>
        <position position="117"/>
    </location>
</feature>
<protein>
    <submittedName>
        <fullName evidence="1">Uncharacterized protein</fullName>
    </submittedName>
</protein>
<evidence type="ECO:0000313" key="2">
    <source>
        <dbReference type="Proteomes" id="UP000518904"/>
    </source>
</evidence>
<proteinExistence type="predicted"/>
<dbReference type="AlphaFoldDB" id="A0A7Y0XFJ9"/>
<organism evidence="1 2">
    <name type="scientific">Vibrio parahaemolyticus</name>
    <dbReference type="NCBI Taxonomy" id="670"/>
    <lineage>
        <taxon>Bacteria</taxon>
        <taxon>Pseudomonadati</taxon>
        <taxon>Pseudomonadota</taxon>
        <taxon>Gammaproteobacteria</taxon>
        <taxon>Vibrionales</taxon>
        <taxon>Vibrionaceae</taxon>
        <taxon>Vibrio</taxon>
    </lineage>
</organism>